<dbReference type="Pfam" id="PF00132">
    <property type="entry name" value="Hexapep"/>
    <property type="match status" value="1"/>
</dbReference>
<evidence type="ECO:0000256" key="5">
    <source>
        <dbReference type="PIRSR" id="PIRSR620019-1"/>
    </source>
</evidence>
<dbReference type="SUPFAM" id="SSF51161">
    <property type="entry name" value="Trimeric LpxA-like enzymes"/>
    <property type="match status" value="1"/>
</dbReference>
<dbReference type="RefSeq" id="WP_075277276.1">
    <property type="nucleotide sequence ID" value="NZ_CP016908.1"/>
</dbReference>
<evidence type="ECO:0000313" key="8">
    <source>
        <dbReference type="Proteomes" id="UP000185544"/>
    </source>
</evidence>
<evidence type="ECO:0000256" key="4">
    <source>
        <dbReference type="ARBA" id="ARBA00023315"/>
    </source>
</evidence>
<dbReference type="PANTHER" id="PTHR43300:SF7">
    <property type="entry name" value="UDP-N-ACETYLBACILLOSAMINE N-ACETYLTRANSFERASE"/>
    <property type="match status" value="1"/>
</dbReference>
<dbReference type="STRING" id="1882918.BCY86_07925"/>
<accession>A0A1L6MYS5</accession>
<dbReference type="Pfam" id="PF17836">
    <property type="entry name" value="PglD_N"/>
    <property type="match status" value="1"/>
</dbReference>
<evidence type="ECO:0000256" key="2">
    <source>
        <dbReference type="ARBA" id="ARBA00022679"/>
    </source>
</evidence>
<dbReference type="Gene3D" id="3.40.50.20">
    <property type="match status" value="1"/>
</dbReference>
<dbReference type="CDD" id="cd03360">
    <property type="entry name" value="LbH_AT_putative"/>
    <property type="match status" value="1"/>
</dbReference>
<keyword evidence="2" id="KW-0808">Transferase</keyword>
<comment type="similarity">
    <text evidence="1">Belongs to the transferase hexapeptide repeat family.</text>
</comment>
<gene>
    <name evidence="7" type="ORF">BCY86_07925</name>
</gene>
<evidence type="ECO:0000256" key="1">
    <source>
        <dbReference type="ARBA" id="ARBA00007274"/>
    </source>
</evidence>
<feature type="site" description="Increases basicity of active site His" evidence="5">
    <location>
        <position position="141"/>
    </location>
</feature>
<dbReference type="Gene3D" id="2.160.10.10">
    <property type="entry name" value="Hexapeptide repeat proteins"/>
    <property type="match status" value="1"/>
</dbReference>
<evidence type="ECO:0000313" key="7">
    <source>
        <dbReference type="EMBL" id="APS00607.1"/>
    </source>
</evidence>
<proteinExistence type="inferred from homology"/>
<dbReference type="PROSITE" id="PS00101">
    <property type="entry name" value="HEXAPEP_TRANSFERASES"/>
    <property type="match status" value="1"/>
</dbReference>
<dbReference type="Proteomes" id="UP000185544">
    <property type="component" value="Chromosome"/>
</dbReference>
<dbReference type="InterPro" id="IPR011004">
    <property type="entry name" value="Trimer_LpxA-like_sf"/>
</dbReference>
<name>A0A1L6MYS5_9BACT</name>
<dbReference type="InterPro" id="IPR020019">
    <property type="entry name" value="AcTrfase_PglD-like"/>
</dbReference>
<keyword evidence="8" id="KW-1185">Reference proteome</keyword>
<protein>
    <recommendedName>
        <fullName evidence="6">PglD N-terminal domain-containing protein</fullName>
    </recommendedName>
</protein>
<reference evidence="7 8" key="1">
    <citation type="submission" date="2016-08" db="EMBL/GenBank/DDBJ databases">
        <title>Identification and validation of antigenic proteins from Pajaroellobacter abortibovis using de-novo genome sequence assembly and reverse vaccinology.</title>
        <authorList>
            <person name="Welly B.T."/>
            <person name="Miller M.R."/>
            <person name="Stott J.L."/>
            <person name="Blanchard M.T."/>
            <person name="Islas-Trejo A.D."/>
            <person name="O'Rourke S.M."/>
            <person name="Young A.E."/>
            <person name="Medrano J.F."/>
            <person name="Van Eenennaam A.L."/>
        </authorList>
    </citation>
    <scope>NUCLEOTIDE SEQUENCE [LARGE SCALE GENOMIC DNA]</scope>
    <source>
        <strain evidence="7 8">BTF92-0548A/99-0131</strain>
    </source>
</reference>
<evidence type="ECO:0000256" key="3">
    <source>
        <dbReference type="ARBA" id="ARBA00022737"/>
    </source>
</evidence>
<feature type="domain" description="PglD N-terminal" evidence="6">
    <location>
        <begin position="3"/>
        <end position="83"/>
    </location>
</feature>
<keyword evidence="3" id="KW-0677">Repeat</keyword>
<dbReference type="GO" id="GO:0016746">
    <property type="term" value="F:acyltransferase activity"/>
    <property type="evidence" value="ECO:0007669"/>
    <property type="project" value="UniProtKB-KW"/>
</dbReference>
<dbReference type="EMBL" id="CP016908">
    <property type="protein sequence ID" value="APS00607.1"/>
    <property type="molecule type" value="Genomic_DNA"/>
</dbReference>
<dbReference type="InterPro" id="IPR041561">
    <property type="entry name" value="PglD_N"/>
</dbReference>
<dbReference type="InterPro" id="IPR018357">
    <property type="entry name" value="Hexapep_transf_CS"/>
</dbReference>
<organism evidence="7 8">
    <name type="scientific">Pajaroellobacter abortibovis</name>
    <dbReference type="NCBI Taxonomy" id="1882918"/>
    <lineage>
        <taxon>Bacteria</taxon>
        <taxon>Pseudomonadati</taxon>
        <taxon>Myxococcota</taxon>
        <taxon>Polyangia</taxon>
        <taxon>Polyangiales</taxon>
        <taxon>Polyangiaceae</taxon>
    </lineage>
</organism>
<dbReference type="AlphaFoldDB" id="A0A1L6MYS5"/>
<keyword evidence="4" id="KW-0012">Acyltransferase</keyword>
<evidence type="ECO:0000259" key="6">
    <source>
        <dbReference type="Pfam" id="PF17836"/>
    </source>
</evidence>
<dbReference type="InterPro" id="IPR001451">
    <property type="entry name" value="Hexapep"/>
</dbReference>
<sequence length="211" mass="22487">MKRLIIVGAGGFGRTLLDWVKRVPNFQYKWPFIGFIDDNPKALEAYNYPHSVVGSPTTYHVTSEDEFLLAIAEPKAKLNVVEALVGKGAKFISFCHPQQQNLSGNIKLGYGTCFGFAVSIGCDTEVADWVHVDSYAHIGHDVTIGSGTTVSAHCNVLGRVKIGKGVFLGAGAIVLPSVSIGDFARVGAGSVVVRPVLANQTVFSPPAKLLC</sequence>
<dbReference type="PANTHER" id="PTHR43300">
    <property type="entry name" value="ACETYLTRANSFERASE"/>
    <property type="match status" value="1"/>
</dbReference>
<dbReference type="KEGG" id="pabo:BCY86_07925"/>
<feature type="active site" description="Proton acceptor" evidence="5">
    <location>
        <position position="140"/>
    </location>
</feature>
<dbReference type="InterPro" id="IPR050179">
    <property type="entry name" value="Trans_hexapeptide_repeat"/>
</dbReference>